<feature type="non-terminal residue" evidence="1">
    <location>
        <position position="1"/>
    </location>
</feature>
<protein>
    <submittedName>
        <fullName evidence="1">Uncharacterized protein</fullName>
    </submittedName>
</protein>
<accession>A0A195BA48</accession>
<proteinExistence type="predicted"/>
<sequence>ENDLPTILEDVPLRVRTELIFQYDGASLNIFPRKMLHTHYAMDGSKWSNNLQSLVEHRRNGTKAEIREVILAESFSTITPEMAYHAMCNITRRPNFIYENEHFE</sequence>
<name>A0A195BA48_9HYME</name>
<evidence type="ECO:0000313" key="2">
    <source>
        <dbReference type="Proteomes" id="UP000078540"/>
    </source>
</evidence>
<gene>
    <name evidence="1" type="ORF">ALC53_08449</name>
</gene>
<reference evidence="1 2" key="1">
    <citation type="submission" date="2015-09" db="EMBL/GenBank/DDBJ databases">
        <title>Atta colombica WGS genome.</title>
        <authorList>
            <person name="Nygaard S."/>
            <person name="Hu H."/>
            <person name="Boomsma J."/>
            <person name="Zhang G."/>
        </authorList>
    </citation>
    <scope>NUCLEOTIDE SEQUENCE [LARGE SCALE GENOMIC DNA]</scope>
    <source>
        <strain evidence="1">Treedump-2</strain>
        <tissue evidence="1">Whole body</tissue>
    </source>
</reference>
<dbReference type="EMBL" id="KQ976542">
    <property type="protein sequence ID" value="KYM81107.1"/>
    <property type="molecule type" value="Genomic_DNA"/>
</dbReference>
<dbReference type="STRING" id="520822.A0A195BA48"/>
<dbReference type="Proteomes" id="UP000078540">
    <property type="component" value="Unassembled WGS sequence"/>
</dbReference>
<dbReference type="AlphaFoldDB" id="A0A195BA48"/>
<evidence type="ECO:0000313" key="1">
    <source>
        <dbReference type="EMBL" id="KYM81107.1"/>
    </source>
</evidence>
<organism evidence="1 2">
    <name type="scientific">Atta colombica</name>
    <dbReference type="NCBI Taxonomy" id="520822"/>
    <lineage>
        <taxon>Eukaryota</taxon>
        <taxon>Metazoa</taxon>
        <taxon>Ecdysozoa</taxon>
        <taxon>Arthropoda</taxon>
        <taxon>Hexapoda</taxon>
        <taxon>Insecta</taxon>
        <taxon>Pterygota</taxon>
        <taxon>Neoptera</taxon>
        <taxon>Endopterygota</taxon>
        <taxon>Hymenoptera</taxon>
        <taxon>Apocrita</taxon>
        <taxon>Aculeata</taxon>
        <taxon>Formicoidea</taxon>
        <taxon>Formicidae</taxon>
        <taxon>Myrmicinae</taxon>
        <taxon>Atta</taxon>
    </lineage>
</organism>
<keyword evidence="2" id="KW-1185">Reference proteome</keyword>